<gene>
    <name evidence="2" type="ORF">GCM10011608_26990</name>
</gene>
<reference evidence="2" key="1">
    <citation type="journal article" date="2014" name="Int. J. Syst. Evol. Microbiol.">
        <title>Complete genome sequence of Corynebacterium casei LMG S-19264T (=DSM 44701T), isolated from a smear-ripened cheese.</title>
        <authorList>
            <consortium name="US DOE Joint Genome Institute (JGI-PGF)"/>
            <person name="Walter F."/>
            <person name="Albersmeier A."/>
            <person name="Kalinowski J."/>
            <person name="Ruckert C."/>
        </authorList>
    </citation>
    <scope>NUCLEOTIDE SEQUENCE</scope>
    <source>
        <strain evidence="2">CGMCC 4.7312</strain>
    </source>
</reference>
<dbReference type="GO" id="GO:0003677">
    <property type="term" value="F:DNA binding"/>
    <property type="evidence" value="ECO:0007669"/>
    <property type="project" value="InterPro"/>
</dbReference>
<dbReference type="InterPro" id="IPR010982">
    <property type="entry name" value="Lambda_DNA-bd_dom_sf"/>
</dbReference>
<dbReference type="Proteomes" id="UP000608890">
    <property type="component" value="Unassembled WGS sequence"/>
</dbReference>
<accession>A0A917WYD6</accession>
<dbReference type="InterPro" id="IPR001387">
    <property type="entry name" value="Cro/C1-type_HTH"/>
</dbReference>
<evidence type="ECO:0000313" key="3">
    <source>
        <dbReference type="Proteomes" id="UP000608890"/>
    </source>
</evidence>
<dbReference type="Pfam" id="PF13560">
    <property type="entry name" value="HTH_31"/>
    <property type="match status" value="1"/>
</dbReference>
<reference evidence="2" key="2">
    <citation type="submission" date="2020-09" db="EMBL/GenBank/DDBJ databases">
        <authorList>
            <person name="Sun Q."/>
            <person name="Zhou Y."/>
        </authorList>
    </citation>
    <scope>NUCLEOTIDE SEQUENCE</scope>
    <source>
        <strain evidence="2">CGMCC 4.7312</strain>
    </source>
</reference>
<protein>
    <recommendedName>
        <fullName evidence="1">HTH cro/C1-type domain-containing protein</fullName>
    </recommendedName>
</protein>
<proteinExistence type="predicted"/>
<dbReference type="EMBL" id="BMNB01000010">
    <property type="protein sequence ID" value="GGM40844.1"/>
    <property type="molecule type" value="Genomic_DNA"/>
</dbReference>
<organism evidence="2 3">
    <name type="scientific">Micromonospora sonchi</name>
    <dbReference type="NCBI Taxonomy" id="1763543"/>
    <lineage>
        <taxon>Bacteria</taxon>
        <taxon>Bacillati</taxon>
        <taxon>Actinomycetota</taxon>
        <taxon>Actinomycetes</taxon>
        <taxon>Micromonosporales</taxon>
        <taxon>Micromonosporaceae</taxon>
        <taxon>Micromonospora</taxon>
    </lineage>
</organism>
<feature type="domain" description="HTH cro/C1-type" evidence="1">
    <location>
        <begin position="80"/>
        <end position="136"/>
    </location>
</feature>
<sequence length="467" mass="49869">MVGEELLEAGDGGVVVAGLASPTGEVGVAKVELSGLALADFGGKRGYRRLWWSANHWWSAAQTATWGTMMSDSATFGARLRMYRERAGKTRPVLGGLVGRSAEWVKALENGRLLPPRLPMLLRLAEVLDISDLADLTGDQSLPVASVTRAGHSEVGKVAAAMQRASVPMGAVTPVEVVRDLVDQAWALWHRSTAERTAAAAVLPGLLTDVQRSVRKLDGGDRRQALVELARVYHLVQLYLAHQPLPELVWLAADRAMSAAQDADDPAAMAVAAWYYAHVYRGANQVDAAEQVLVEAAELVDPAAGGEQLTRWGQVQLGIALGHSKAGRAGRAWRAWDAADSAASRLGGGYVHPWLMFGSAACAAYAVTIETDLCRPGEAVRRADTTDYRALPSHTRRAAALIDAARAHMLDRGEVAAVHLLGRALRESVDTVRHNPYARTVALELSNRAGTVGEDARELALAIGMTG</sequence>
<evidence type="ECO:0000259" key="1">
    <source>
        <dbReference type="PROSITE" id="PS50943"/>
    </source>
</evidence>
<evidence type="ECO:0000313" key="2">
    <source>
        <dbReference type="EMBL" id="GGM40844.1"/>
    </source>
</evidence>
<name>A0A917WYD6_9ACTN</name>
<comment type="caution">
    <text evidence="2">The sequence shown here is derived from an EMBL/GenBank/DDBJ whole genome shotgun (WGS) entry which is preliminary data.</text>
</comment>
<dbReference type="Gene3D" id="1.10.260.40">
    <property type="entry name" value="lambda repressor-like DNA-binding domains"/>
    <property type="match status" value="1"/>
</dbReference>
<dbReference type="SMART" id="SM00530">
    <property type="entry name" value="HTH_XRE"/>
    <property type="match status" value="1"/>
</dbReference>
<dbReference type="PROSITE" id="PS50943">
    <property type="entry name" value="HTH_CROC1"/>
    <property type="match status" value="1"/>
</dbReference>
<keyword evidence="3" id="KW-1185">Reference proteome</keyword>
<dbReference type="AlphaFoldDB" id="A0A917WYD6"/>
<dbReference type="SUPFAM" id="SSF47413">
    <property type="entry name" value="lambda repressor-like DNA-binding domains"/>
    <property type="match status" value="1"/>
</dbReference>